<evidence type="ECO:0000313" key="2">
    <source>
        <dbReference type="EMBL" id="MBA2115952.1"/>
    </source>
</evidence>
<proteinExistence type="predicted"/>
<feature type="transmembrane region" description="Helical" evidence="1">
    <location>
        <begin position="553"/>
        <end position="575"/>
    </location>
</feature>
<dbReference type="Proteomes" id="UP000551616">
    <property type="component" value="Unassembled WGS sequence"/>
</dbReference>
<feature type="transmembrane region" description="Helical" evidence="1">
    <location>
        <begin position="581"/>
        <end position="601"/>
    </location>
</feature>
<dbReference type="EMBL" id="JABRWO010000008">
    <property type="protein sequence ID" value="MBA2115952.1"/>
    <property type="molecule type" value="Genomic_DNA"/>
</dbReference>
<sequence length="884" mass="99391">MASTFDSARNDFTPLWATPVRRSWMAAFLLFSMLGTTGCSGCFDPAETLEERQARLAREETKDDFEPPKLNVLPSDDRRTQLNRVKPGHWTNVSTLMKANNFDFRGELYASTVDSNNNPVPITDTDYFFSATRPLALPKGQERWSDLLFYPPLFERNISQSRLFACDLRPVGGGRPVLVDRLATARMYPQEYYMVVLASASDEYQFLEVTDVVRPLYPSLTPEEQAPHYRLVLPKTVDRVSVPENSMAWTSIAYVLWDGIDPALLSLDQQQAMVDWLHFGGQLIISGPDSLDRLKLSFLGDYLPADDGGSVELGQDRFQAWNDEFVKTEKIYESNKWQELRYEVDLRAGALRGSDLKLRPEAQFIPKTGDLVAERRVGRGRIAVTAFQIRSPDISRNWKNFDSFLNGVLLRRVPRKFIQTDDEQPVNAWADTYGTNDPRLVTSLRYMSRDLANLMPAYQRRDANLIQELPPGEPTPDMTDAMEAGSLPDENQIAELEAQIKQTEKDLNIDAFSGFTYDNQAGVAGWNDASGISTAARACLRDAAGISIPNGNFVLRVTAGYLLVLVPLNWLVFWMMGRVEWAWIAAPVIAIIGAVCVIKLAELDIGFARSRTEIAFLEAHADYHRAHLTRFTSLYTSLSTTYDMTFSESTAVALPFGRGAEAFSNQSRRFGEGTSEVRYHQEGGDIQLSGVQVASNSSTMIHSEYFLSTSIEPMFQWDTDTAGSGTLTYASTQTLHDVGVIRRNAQSNQIEVAWLGDLQPETKRELRFGKADDEWTLFDAWTDSPVLSLTPTDGQVNLRHLLNTVKDVRQLKQGETRLIGWTEEDMPGMTISPESNQRTIRTMVVAHLQHADLPEPQADANTRRFLGQEPAQMQLMELDAIDSL</sequence>
<gene>
    <name evidence="2" type="ORF">HOV93_31390</name>
</gene>
<keyword evidence="1" id="KW-0472">Membrane</keyword>
<keyword evidence="1" id="KW-0812">Transmembrane</keyword>
<accession>A0A7V9A817</accession>
<keyword evidence="1" id="KW-1133">Transmembrane helix</keyword>
<evidence type="ECO:0000313" key="3">
    <source>
        <dbReference type="Proteomes" id="UP000551616"/>
    </source>
</evidence>
<comment type="caution">
    <text evidence="2">The sequence shown here is derived from an EMBL/GenBank/DDBJ whole genome shotgun (WGS) entry which is preliminary data.</text>
</comment>
<organism evidence="2 3">
    <name type="scientific">Bremerella alba</name>
    <dbReference type="NCBI Taxonomy" id="980252"/>
    <lineage>
        <taxon>Bacteria</taxon>
        <taxon>Pseudomonadati</taxon>
        <taxon>Planctomycetota</taxon>
        <taxon>Planctomycetia</taxon>
        <taxon>Pirellulales</taxon>
        <taxon>Pirellulaceae</taxon>
        <taxon>Bremerella</taxon>
    </lineage>
</organism>
<name>A0A7V9A817_9BACT</name>
<keyword evidence="3" id="KW-1185">Reference proteome</keyword>
<dbReference type="AlphaFoldDB" id="A0A7V9A817"/>
<protein>
    <submittedName>
        <fullName evidence="2">Uncharacterized protein</fullName>
    </submittedName>
</protein>
<evidence type="ECO:0000256" key="1">
    <source>
        <dbReference type="SAM" id="Phobius"/>
    </source>
</evidence>
<dbReference type="RefSeq" id="WP_207397372.1">
    <property type="nucleotide sequence ID" value="NZ_JABRWO010000008.1"/>
</dbReference>
<reference evidence="2 3" key="1">
    <citation type="submission" date="2020-05" db="EMBL/GenBank/DDBJ databases">
        <title>Bremerella alba sp. nov., a novel planctomycete isolated from the surface of the macroalga Fucus spiralis.</title>
        <authorList>
            <person name="Godinho O."/>
            <person name="Botelho R."/>
            <person name="Albuquerque L."/>
            <person name="Wiegand S."/>
            <person name="Da Costa M.S."/>
            <person name="Lobo-Da-Cunha A."/>
            <person name="Jogler C."/>
            <person name="Lage O.M."/>
        </authorList>
    </citation>
    <scope>NUCLEOTIDE SEQUENCE [LARGE SCALE GENOMIC DNA]</scope>
    <source>
        <strain evidence="2 3">FF15</strain>
    </source>
</reference>